<reference evidence="1 2" key="1">
    <citation type="submission" date="2016-01" db="EMBL/GenBank/DDBJ databases">
        <authorList>
            <person name="Oliw E.H."/>
        </authorList>
    </citation>
    <scope>NUCLEOTIDE SEQUENCE [LARGE SCALE GENOMIC DNA]</scope>
    <source>
        <strain evidence="1 2">GED7760B</strain>
    </source>
</reference>
<evidence type="ECO:0000313" key="2">
    <source>
        <dbReference type="Proteomes" id="UP000070558"/>
    </source>
</evidence>
<name>A0A133NNW2_GARVA</name>
<comment type="caution">
    <text evidence="1">The sequence shown here is derived from an EMBL/GenBank/DDBJ whole genome shotgun (WGS) entry which is preliminary data.</text>
</comment>
<gene>
    <name evidence="1" type="ORF">HMPREF3216_00754</name>
</gene>
<proteinExistence type="predicted"/>
<accession>A0A133NNW2</accession>
<dbReference type="Proteomes" id="UP000070558">
    <property type="component" value="Unassembled WGS sequence"/>
</dbReference>
<sequence>MHERTVTIITTLLNANGSNMVTLKEAKSCGLSKYKFYKFIKDNELEQLSGGIYASKDSWVDELLLIHKRSPSAVFSHDEAFFYHGLVDMEPITHTITVYSGFNAHRLKASCNVKVYSVKKELLEVGKILVTDNLGNKVPMYNLERSVCDAFRSRNLIEIQEFNTILKSYIARPDKDLNLLMEYAKLFRVNNVVRKYFEVLL</sequence>
<dbReference type="EMBL" id="LRQA01000040">
    <property type="protein sequence ID" value="KXA17971.1"/>
    <property type="molecule type" value="Genomic_DNA"/>
</dbReference>
<dbReference type="OrthoDB" id="9801429at2"/>
<dbReference type="AlphaFoldDB" id="A0A133NNW2"/>
<organism evidence="1 2">
    <name type="scientific">Gardnerella vaginalis</name>
    <dbReference type="NCBI Taxonomy" id="2702"/>
    <lineage>
        <taxon>Bacteria</taxon>
        <taxon>Bacillati</taxon>
        <taxon>Actinomycetota</taxon>
        <taxon>Actinomycetes</taxon>
        <taxon>Bifidobacteriales</taxon>
        <taxon>Bifidobacteriaceae</taxon>
        <taxon>Gardnerella</taxon>
    </lineage>
</organism>
<evidence type="ECO:0000313" key="1">
    <source>
        <dbReference type="EMBL" id="KXA17971.1"/>
    </source>
</evidence>
<dbReference type="PATRIC" id="fig|2702.99.peg.735"/>
<evidence type="ECO:0008006" key="3">
    <source>
        <dbReference type="Google" id="ProtNLM"/>
    </source>
</evidence>
<protein>
    <recommendedName>
        <fullName evidence="3">Abortive phage infection protein</fullName>
    </recommendedName>
</protein>